<dbReference type="GO" id="GO:0004792">
    <property type="term" value="F:thiosulfate-cyanide sulfurtransferase activity"/>
    <property type="evidence" value="ECO:0007669"/>
    <property type="project" value="TreeGrafter"/>
</dbReference>
<feature type="domain" description="THIF-type NAD/FAD binding fold" evidence="1">
    <location>
        <begin position="23"/>
        <end position="260"/>
    </location>
</feature>
<dbReference type="SUPFAM" id="SSF69572">
    <property type="entry name" value="Activating enzymes of the ubiquitin-like proteins"/>
    <property type="match status" value="1"/>
</dbReference>
<dbReference type="EMBL" id="CP036433">
    <property type="protein sequence ID" value="QDU93378.1"/>
    <property type="molecule type" value="Genomic_DNA"/>
</dbReference>
<dbReference type="InterPro" id="IPR000594">
    <property type="entry name" value="ThiF_NAD_FAD-bd"/>
</dbReference>
<dbReference type="GO" id="GO:0005737">
    <property type="term" value="C:cytoplasm"/>
    <property type="evidence" value="ECO:0007669"/>
    <property type="project" value="TreeGrafter"/>
</dbReference>
<evidence type="ECO:0000313" key="3">
    <source>
        <dbReference type="Proteomes" id="UP000317648"/>
    </source>
</evidence>
<dbReference type="PANTHER" id="PTHR10953">
    <property type="entry name" value="UBIQUITIN-ACTIVATING ENZYME E1"/>
    <property type="match status" value="1"/>
</dbReference>
<dbReference type="PANTHER" id="PTHR10953:SF102">
    <property type="entry name" value="ADENYLYLTRANSFERASE AND SULFURTRANSFERASE MOCS3"/>
    <property type="match status" value="1"/>
</dbReference>
<accession>A0A518DNF7</accession>
<dbReference type="AlphaFoldDB" id="A0A518DNF7"/>
<dbReference type="GO" id="GO:0016779">
    <property type="term" value="F:nucleotidyltransferase activity"/>
    <property type="evidence" value="ECO:0007669"/>
    <property type="project" value="UniProtKB-KW"/>
</dbReference>
<dbReference type="KEGG" id="lcre:Pla8534_11580"/>
<organism evidence="2 3">
    <name type="scientific">Lignipirellula cremea</name>
    <dbReference type="NCBI Taxonomy" id="2528010"/>
    <lineage>
        <taxon>Bacteria</taxon>
        <taxon>Pseudomonadati</taxon>
        <taxon>Planctomycetota</taxon>
        <taxon>Planctomycetia</taxon>
        <taxon>Pirellulales</taxon>
        <taxon>Pirellulaceae</taxon>
        <taxon>Lignipirellula</taxon>
    </lineage>
</organism>
<dbReference type="RefSeq" id="WP_197443022.1">
    <property type="nucleotide sequence ID" value="NZ_CP036433.1"/>
</dbReference>
<name>A0A518DNF7_9BACT</name>
<dbReference type="GO" id="GO:0008641">
    <property type="term" value="F:ubiquitin-like modifier activating enzyme activity"/>
    <property type="evidence" value="ECO:0007669"/>
    <property type="project" value="InterPro"/>
</dbReference>
<dbReference type="Gene3D" id="3.40.50.720">
    <property type="entry name" value="NAD(P)-binding Rossmann-like Domain"/>
    <property type="match status" value="1"/>
</dbReference>
<evidence type="ECO:0000259" key="1">
    <source>
        <dbReference type="Pfam" id="PF00899"/>
    </source>
</evidence>
<keyword evidence="3" id="KW-1185">Reference proteome</keyword>
<dbReference type="InterPro" id="IPR045886">
    <property type="entry name" value="ThiF/MoeB/HesA"/>
</dbReference>
<protein>
    <submittedName>
        <fullName evidence="2">Putative adenylyltransferase/sulfurtransferase MoeZ</fullName>
    </submittedName>
</protein>
<gene>
    <name evidence="2" type="primary">moeZ_2</name>
    <name evidence="2" type="ORF">Pla8534_11580</name>
</gene>
<dbReference type="GO" id="GO:0032446">
    <property type="term" value="P:protein modification by small protein conjugation"/>
    <property type="evidence" value="ECO:0007669"/>
    <property type="project" value="TreeGrafter"/>
</dbReference>
<proteinExistence type="predicted"/>
<dbReference type="Proteomes" id="UP000317648">
    <property type="component" value="Chromosome"/>
</dbReference>
<keyword evidence="2" id="KW-0808">Transferase</keyword>
<dbReference type="Pfam" id="PF00899">
    <property type="entry name" value="ThiF"/>
    <property type="match status" value="1"/>
</dbReference>
<keyword evidence="2" id="KW-0548">Nucleotidyltransferase</keyword>
<sequence length="404" mass="44826">MPDPLRITSDETRAAEDDRFHRLRLIGWWDQQRLARAKVLVVGAGALGNEILKNLALLGVGQVLIVDSDRVENSNLSRSVLYRQRDNGRFKAEAAAAAASDIYPDMRVHAYVGNVVYDLGMGVYSWADLVLGGLDNREARLAINRACWKTGTPFIDGAIESIQGCVRMFTPDGPCYECTMSEVDWKIVQQRRSCNLLSRDEMEQGKTPTTPTISSVIAGVQCQEAVKHLHGLPTLAGKAWYFEGLSGDSYQVELQRKDDCYSHEMFDQIVTLNEGVAQLTARQLLDQATERLGPVELEFARDMLSGLTCPQCGQTEPRFQSLGQTRSEQAFCPHCSGVRREISTYYKIRGDEPFLDRTLAELGTPLWDTVIARRPDRIVGLELGGDAAAVLGPLAAGEEDLQWT</sequence>
<evidence type="ECO:0000313" key="2">
    <source>
        <dbReference type="EMBL" id="QDU93378.1"/>
    </source>
</evidence>
<dbReference type="InterPro" id="IPR035985">
    <property type="entry name" value="Ubiquitin-activating_enz"/>
</dbReference>
<reference evidence="2 3" key="1">
    <citation type="submission" date="2019-02" db="EMBL/GenBank/DDBJ databases">
        <title>Deep-cultivation of Planctomycetes and their phenomic and genomic characterization uncovers novel biology.</title>
        <authorList>
            <person name="Wiegand S."/>
            <person name="Jogler M."/>
            <person name="Boedeker C."/>
            <person name="Pinto D."/>
            <person name="Vollmers J."/>
            <person name="Rivas-Marin E."/>
            <person name="Kohn T."/>
            <person name="Peeters S.H."/>
            <person name="Heuer A."/>
            <person name="Rast P."/>
            <person name="Oberbeckmann S."/>
            <person name="Bunk B."/>
            <person name="Jeske O."/>
            <person name="Meyerdierks A."/>
            <person name="Storesund J.E."/>
            <person name="Kallscheuer N."/>
            <person name="Luecker S."/>
            <person name="Lage O.M."/>
            <person name="Pohl T."/>
            <person name="Merkel B.J."/>
            <person name="Hornburger P."/>
            <person name="Mueller R.-W."/>
            <person name="Bruemmer F."/>
            <person name="Labrenz M."/>
            <person name="Spormann A.M."/>
            <person name="Op den Camp H."/>
            <person name="Overmann J."/>
            <person name="Amann R."/>
            <person name="Jetten M.S.M."/>
            <person name="Mascher T."/>
            <person name="Medema M.H."/>
            <person name="Devos D.P."/>
            <person name="Kaster A.-K."/>
            <person name="Ovreas L."/>
            <person name="Rohde M."/>
            <person name="Galperin M.Y."/>
            <person name="Jogler C."/>
        </authorList>
    </citation>
    <scope>NUCLEOTIDE SEQUENCE [LARGE SCALE GENOMIC DNA]</scope>
    <source>
        <strain evidence="2 3">Pla85_3_4</strain>
    </source>
</reference>